<dbReference type="GO" id="GO:0030514">
    <property type="term" value="P:negative regulation of BMP signaling pathway"/>
    <property type="evidence" value="ECO:0007669"/>
    <property type="project" value="EnsemblMetazoa"/>
</dbReference>
<evidence type="ECO:0000313" key="7">
    <source>
        <dbReference type="EMBL" id="EDV99858.1"/>
    </source>
</evidence>
<evidence type="ECO:0000256" key="1">
    <source>
        <dbReference type="ARBA" id="ARBA00022527"/>
    </source>
</evidence>
<dbReference type="PANTHER" id="PTHR24351">
    <property type="entry name" value="RIBOSOMAL PROTEIN S6 KINASE"/>
    <property type="match status" value="1"/>
</dbReference>
<keyword evidence="3" id="KW-0547">Nucleotide-binding</keyword>
<evidence type="ECO:0000256" key="5">
    <source>
        <dbReference type="ARBA" id="ARBA00022840"/>
    </source>
</evidence>
<dbReference type="FunFam" id="1.10.510.10:FF:000982">
    <property type="entry name" value="AGC protein kinase"/>
    <property type="match status" value="1"/>
</dbReference>
<dbReference type="AlphaFoldDB" id="B4JJV6"/>
<dbReference type="OMA" id="RGEPYGH"/>
<evidence type="ECO:0000259" key="6">
    <source>
        <dbReference type="PROSITE" id="PS50011"/>
    </source>
</evidence>
<dbReference type="HOGENOM" id="CLU_000288_184_1_1"/>
<dbReference type="Gene3D" id="3.30.200.20">
    <property type="entry name" value="Phosphorylase Kinase, domain 1"/>
    <property type="match status" value="1"/>
</dbReference>
<dbReference type="GO" id="GO:0004674">
    <property type="term" value="F:protein serine/threonine kinase activity"/>
    <property type="evidence" value="ECO:0007669"/>
    <property type="project" value="UniProtKB-KW"/>
</dbReference>
<sequence>MILRYHIRFTSSQDSRRYRTQWHRPKNNSLFSSHFKDCSRNEQFFVECLVAKGAFGVVFKVFNRCKDNPSNKTSYALKVIPKSKVIADNSVQQIKDEADIQKLCGHHPFIVKQIDLWQNRHNLHILSEYVPNGELFHKIDQFSPDLVRLYIGEIALAIDFLHNAGIIFRDIKPENILLTQKYHIKLTDFGLSKWLKLGASTHTICGTFKYMAPEILCGEPYGHAVDWWALGVIVCQMLTKKDPNVRSYLRSRDGSSQKDCMSNAPSIAQINGYLLDKDSNDFLPEAVQGLPSEEQDVLRRLLVVDPRQRIRSVMALQRIAIFKGYKLETKRLMSISPLDIIVKDGIRIYESSQYEQCYSDLADKPFSSFSYFTS</sequence>
<dbReference type="SUPFAM" id="SSF56112">
    <property type="entry name" value="Protein kinase-like (PK-like)"/>
    <property type="match status" value="1"/>
</dbReference>
<keyword evidence="8" id="KW-1185">Reference proteome</keyword>
<evidence type="ECO:0000256" key="3">
    <source>
        <dbReference type="ARBA" id="ARBA00022741"/>
    </source>
</evidence>
<dbReference type="InterPro" id="IPR011009">
    <property type="entry name" value="Kinase-like_dom_sf"/>
</dbReference>
<dbReference type="SMR" id="B4JJV6"/>
<dbReference type="Proteomes" id="UP000001070">
    <property type="component" value="Unassembled WGS sequence"/>
</dbReference>
<dbReference type="OrthoDB" id="3205605at2759"/>
<dbReference type="InterPro" id="IPR000719">
    <property type="entry name" value="Prot_kinase_dom"/>
</dbReference>
<dbReference type="GO" id="GO:0005829">
    <property type="term" value="C:cytosol"/>
    <property type="evidence" value="ECO:0007669"/>
    <property type="project" value="EnsemblMetazoa"/>
</dbReference>
<feature type="domain" description="Protein kinase" evidence="6">
    <location>
        <begin position="44"/>
        <end position="322"/>
    </location>
</feature>
<protein>
    <submittedName>
        <fullName evidence="7">GH12172</fullName>
    </submittedName>
</protein>
<keyword evidence="1" id="KW-0723">Serine/threonine-protein kinase</keyword>
<dbReference type="PhylomeDB" id="B4JJV6"/>
<reference evidence="7 8" key="1">
    <citation type="journal article" date="2007" name="Nature">
        <title>Evolution of genes and genomes on the Drosophila phylogeny.</title>
        <authorList>
            <consortium name="Drosophila 12 Genomes Consortium"/>
            <person name="Clark A.G."/>
            <person name="Eisen M.B."/>
            <person name="Smith D.R."/>
            <person name="Bergman C.M."/>
            <person name="Oliver B."/>
            <person name="Markow T.A."/>
            <person name="Kaufman T.C."/>
            <person name="Kellis M."/>
            <person name="Gelbart W."/>
            <person name="Iyer V.N."/>
            <person name="Pollard D.A."/>
            <person name="Sackton T.B."/>
            <person name="Larracuente A.M."/>
            <person name="Singh N.D."/>
            <person name="Abad J.P."/>
            <person name="Abt D.N."/>
            <person name="Adryan B."/>
            <person name="Aguade M."/>
            <person name="Akashi H."/>
            <person name="Anderson W.W."/>
            <person name="Aquadro C.F."/>
            <person name="Ardell D.H."/>
            <person name="Arguello R."/>
            <person name="Artieri C.G."/>
            <person name="Barbash D.A."/>
            <person name="Barker D."/>
            <person name="Barsanti P."/>
            <person name="Batterham P."/>
            <person name="Batzoglou S."/>
            <person name="Begun D."/>
            <person name="Bhutkar A."/>
            <person name="Blanco E."/>
            <person name="Bosak S.A."/>
            <person name="Bradley R.K."/>
            <person name="Brand A.D."/>
            <person name="Brent M.R."/>
            <person name="Brooks A.N."/>
            <person name="Brown R.H."/>
            <person name="Butlin R.K."/>
            <person name="Caggese C."/>
            <person name="Calvi B.R."/>
            <person name="Bernardo de Carvalho A."/>
            <person name="Caspi A."/>
            <person name="Castrezana S."/>
            <person name="Celniker S.E."/>
            <person name="Chang J.L."/>
            <person name="Chapple C."/>
            <person name="Chatterji S."/>
            <person name="Chinwalla A."/>
            <person name="Civetta A."/>
            <person name="Clifton S.W."/>
            <person name="Comeron J.M."/>
            <person name="Costello J.C."/>
            <person name="Coyne J.A."/>
            <person name="Daub J."/>
            <person name="David R.G."/>
            <person name="Delcher A.L."/>
            <person name="Delehaunty K."/>
            <person name="Do C.B."/>
            <person name="Ebling H."/>
            <person name="Edwards K."/>
            <person name="Eickbush T."/>
            <person name="Evans J.D."/>
            <person name="Filipski A."/>
            <person name="Findeiss S."/>
            <person name="Freyhult E."/>
            <person name="Fulton L."/>
            <person name="Fulton R."/>
            <person name="Garcia A.C."/>
            <person name="Gardiner A."/>
            <person name="Garfield D.A."/>
            <person name="Garvin B.E."/>
            <person name="Gibson G."/>
            <person name="Gilbert D."/>
            <person name="Gnerre S."/>
            <person name="Godfrey J."/>
            <person name="Good R."/>
            <person name="Gotea V."/>
            <person name="Gravely B."/>
            <person name="Greenberg A.J."/>
            <person name="Griffiths-Jones S."/>
            <person name="Gross S."/>
            <person name="Guigo R."/>
            <person name="Gustafson E.A."/>
            <person name="Haerty W."/>
            <person name="Hahn M.W."/>
            <person name="Halligan D.L."/>
            <person name="Halpern A.L."/>
            <person name="Halter G.M."/>
            <person name="Han M.V."/>
            <person name="Heger A."/>
            <person name="Hillier L."/>
            <person name="Hinrichs A.S."/>
            <person name="Holmes I."/>
            <person name="Hoskins R.A."/>
            <person name="Hubisz M.J."/>
            <person name="Hultmark D."/>
            <person name="Huntley M.A."/>
            <person name="Jaffe D.B."/>
            <person name="Jagadeeshan S."/>
            <person name="Jeck W.R."/>
            <person name="Johnson J."/>
            <person name="Jones C.D."/>
            <person name="Jordan W.C."/>
            <person name="Karpen G.H."/>
            <person name="Kataoka E."/>
            <person name="Keightley P.D."/>
            <person name="Kheradpour P."/>
            <person name="Kirkness E.F."/>
            <person name="Koerich L.B."/>
            <person name="Kristiansen K."/>
            <person name="Kudrna D."/>
            <person name="Kulathinal R.J."/>
            <person name="Kumar S."/>
            <person name="Kwok R."/>
            <person name="Lander E."/>
            <person name="Langley C.H."/>
            <person name="Lapoint R."/>
            <person name="Lazzaro B.P."/>
            <person name="Lee S.J."/>
            <person name="Levesque L."/>
            <person name="Li R."/>
            <person name="Lin C.F."/>
            <person name="Lin M.F."/>
            <person name="Lindblad-Toh K."/>
            <person name="Llopart A."/>
            <person name="Long M."/>
            <person name="Low L."/>
            <person name="Lozovsky E."/>
            <person name="Lu J."/>
            <person name="Luo M."/>
            <person name="Machado C.A."/>
            <person name="Makalowski W."/>
            <person name="Marzo M."/>
            <person name="Matsuda M."/>
            <person name="Matzkin L."/>
            <person name="McAllister B."/>
            <person name="McBride C.S."/>
            <person name="McKernan B."/>
            <person name="McKernan K."/>
            <person name="Mendez-Lago M."/>
            <person name="Minx P."/>
            <person name="Mollenhauer M.U."/>
            <person name="Montooth K."/>
            <person name="Mount S.M."/>
            <person name="Mu X."/>
            <person name="Myers E."/>
            <person name="Negre B."/>
            <person name="Newfeld S."/>
            <person name="Nielsen R."/>
            <person name="Noor M.A."/>
            <person name="O'Grady P."/>
            <person name="Pachter L."/>
            <person name="Papaceit M."/>
            <person name="Parisi M.J."/>
            <person name="Parisi M."/>
            <person name="Parts L."/>
            <person name="Pedersen J.S."/>
            <person name="Pesole G."/>
            <person name="Phillippy A.M."/>
            <person name="Ponting C.P."/>
            <person name="Pop M."/>
            <person name="Porcelli D."/>
            <person name="Powell J.R."/>
            <person name="Prohaska S."/>
            <person name="Pruitt K."/>
            <person name="Puig M."/>
            <person name="Quesneville H."/>
            <person name="Ram K.R."/>
            <person name="Rand D."/>
            <person name="Rasmussen M.D."/>
            <person name="Reed L.K."/>
            <person name="Reenan R."/>
            <person name="Reily A."/>
            <person name="Remington K.A."/>
            <person name="Rieger T.T."/>
            <person name="Ritchie M.G."/>
            <person name="Robin C."/>
            <person name="Rogers Y.H."/>
            <person name="Rohde C."/>
            <person name="Rozas J."/>
            <person name="Rubenfield M.J."/>
            <person name="Ruiz A."/>
            <person name="Russo S."/>
            <person name="Salzberg S.L."/>
            <person name="Sanchez-Gracia A."/>
            <person name="Saranga D.J."/>
            <person name="Sato H."/>
            <person name="Schaeffer S.W."/>
            <person name="Schatz M.C."/>
            <person name="Schlenke T."/>
            <person name="Schwartz R."/>
            <person name="Segarra C."/>
            <person name="Singh R.S."/>
            <person name="Sirot L."/>
            <person name="Sirota M."/>
            <person name="Sisneros N.B."/>
            <person name="Smith C.D."/>
            <person name="Smith T.F."/>
            <person name="Spieth J."/>
            <person name="Stage D.E."/>
            <person name="Stark A."/>
            <person name="Stephan W."/>
            <person name="Strausberg R.L."/>
            <person name="Strempel S."/>
            <person name="Sturgill D."/>
            <person name="Sutton G."/>
            <person name="Sutton G.G."/>
            <person name="Tao W."/>
            <person name="Teichmann S."/>
            <person name="Tobari Y.N."/>
            <person name="Tomimura Y."/>
            <person name="Tsolas J.M."/>
            <person name="Valente V.L."/>
            <person name="Venter E."/>
            <person name="Venter J.C."/>
            <person name="Vicario S."/>
            <person name="Vieira F.G."/>
            <person name="Vilella A.J."/>
            <person name="Villasante A."/>
            <person name="Walenz B."/>
            <person name="Wang J."/>
            <person name="Wasserman M."/>
            <person name="Watts T."/>
            <person name="Wilson D."/>
            <person name="Wilson R.K."/>
            <person name="Wing R.A."/>
            <person name="Wolfner M.F."/>
            <person name="Wong A."/>
            <person name="Wong G.K."/>
            <person name="Wu C.I."/>
            <person name="Wu G."/>
            <person name="Yamamoto D."/>
            <person name="Yang H.P."/>
            <person name="Yang S.P."/>
            <person name="Yorke J.A."/>
            <person name="Yoshida K."/>
            <person name="Zdobnov E."/>
            <person name="Zhang P."/>
            <person name="Zhang Y."/>
            <person name="Zimin A.V."/>
            <person name="Baldwin J."/>
            <person name="Abdouelleil A."/>
            <person name="Abdulkadir J."/>
            <person name="Abebe A."/>
            <person name="Abera B."/>
            <person name="Abreu J."/>
            <person name="Acer S.C."/>
            <person name="Aftuck L."/>
            <person name="Alexander A."/>
            <person name="An P."/>
            <person name="Anderson E."/>
            <person name="Anderson S."/>
            <person name="Arachi H."/>
            <person name="Azer M."/>
            <person name="Bachantsang P."/>
            <person name="Barry A."/>
            <person name="Bayul T."/>
            <person name="Berlin A."/>
            <person name="Bessette D."/>
            <person name="Bloom T."/>
            <person name="Blye J."/>
            <person name="Boguslavskiy L."/>
            <person name="Bonnet C."/>
            <person name="Boukhgalter B."/>
            <person name="Bourzgui I."/>
            <person name="Brown A."/>
            <person name="Cahill P."/>
            <person name="Channer S."/>
            <person name="Cheshatsang Y."/>
            <person name="Chuda L."/>
            <person name="Citroen M."/>
            <person name="Collymore A."/>
            <person name="Cooke P."/>
            <person name="Costello M."/>
            <person name="D'Aco K."/>
            <person name="Daza R."/>
            <person name="De Haan G."/>
            <person name="DeGray S."/>
            <person name="DeMaso C."/>
            <person name="Dhargay N."/>
            <person name="Dooley K."/>
            <person name="Dooley E."/>
            <person name="Doricent M."/>
            <person name="Dorje P."/>
            <person name="Dorjee K."/>
            <person name="Dupes A."/>
            <person name="Elong R."/>
            <person name="Falk J."/>
            <person name="Farina A."/>
            <person name="Faro S."/>
            <person name="Ferguson D."/>
            <person name="Fisher S."/>
            <person name="Foley C.D."/>
            <person name="Franke A."/>
            <person name="Friedrich D."/>
            <person name="Gadbois L."/>
            <person name="Gearin G."/>
            <person name="Gearin C.R."/>
            <person name="Giannoukos G."/>
            <person name="Goode T."/>
            <person name="Graham J."/>
            <person name="Grandbois E."/>
            <person name="Grewal S."/>
            <person name="Gyaltsen K."/>
            <person name="Hafez N."/>
            <person name="Hagos B."/>
            <person name="Hall J."/>
            <person name="Henson C."/>
            <person name="Hollinger A."/>
            <person name="Honan T."/>
            <person name="Huard M.D."/>
            <person name="Hughes L."/>
            <person name="Hurhula B."/>
            <person name="Husby M.E."/>
            <person name="Kamat A."/>
            <person name="Kanga B."/>
            <person name="Kashin S."/>
            <person name="Khazanovich D."/>
            <person name="Kisner P."/>
            <person name="Lance K."/>
            <person name="Lara M."/>
            <person name="Lee W."/>
            <person name="Lennon N."/>
            <person name="Letendre F."/>
            <person name="LeVine R."/>
            <person name="Lipovsky A."/>
            <person name="Liu X."/>
            <person name="Liu J."/>
            <person name="Liu S."/>
            <person name="Lokyitsang T."/>
            <person name="Lokyitsang Y."/>
            <person name="Lubonja R."/>
            <person name="Lui A."/>
            <person name="MacDonald P."/>
            <person name="Magnisalis V."/>
            <person name="Maru K."/>
            <person name="Matthews C."/>
            <person name="McCusker W."/>
            <person name="McDonough S."/>
            <person name="Mehta T."/>
            <person name="Meldrim J."/>
            <person name="Meneus L."/>
            <person name="Mihai O."/>
            <person name="Mihalev A."/>
            <person name="Mihova T."/>
            <person name="Mittelman R."/>
            <person name="Mlenga V."/>
            <person name="Montmayeur A."/>
            <person name="Mulrain L."/>
            <person name="Navidi A."/>
            <person name="Naylor J."/>
            <person name="Negash T."/>
            <person name="Nguyen T."/>
            <person name="Nguyen N."/>
            <person name="Nicol R."/>
            <person name="Norbu C."/>
            <person name="Norbu N."/>
            <person name="Novod N."/>
            <person name="O'Neill B."/>
            <person name="Osman S."/>
            <person name="Markiewicz E."/>
            <person name="Oyono O.L."/>
            <person name="Patti C."/>
            <person name="Phunkhang P."/>
            <person name="Pierre F."/>
            <person name="Priest M."/>
            <person name="Raghuraman S."/>
            <person name="Rege F."/>
            <person name="Reyes R."/>
            <person name="Rise C."/>
            <person name="Rogov P."/>
            <person name="Ross K."/>
            <person name="Ryan E."/>
            <person name="Settipalli S."/>
            <person name="Shea T."/>
            <person name="Sherpa N."/>
            <person name="Shi L."/>
            <person name="Shih D."/>
            <person name="Sparrow T."/>
            <person name="Spaulding J."/>
            <person name="Stalker J."/>
            <person name="Stange-Thomann N."/>
            <person name="Stavropoulos S."/>
            <person name="Stone C."/>
            <person name="Strader C."/>
            <person name="Tesfaye S."/>
            <person name="Thomson T."/>
            <person name="Thoulutsang Y."/>
            <person name="Thoulutsang D."/>
            <person name="Topham K."/>
            <person name="Topping I."/>
            <person name="Tsamla T."/>
            <person name="Vassiliev H."/>
            <person name="Vo A."/>
            <person name="Wangchuk T."/>
            <person name="Wangdi T."/>
            <person name="Weiand M."/>
            <person name="Wilkinson J."/>
            <person name="Wilson A."/>
            <person name="Yadav S."/>
            <person name="Young G."/>
            <person name="Yu Q."/>
            <person name="Zembek L."/>
            <person name="Zhong D."/>
            <person name="Zimmer A."/>
            <person name="Zwirko Z."/>
            <person name="Jaffe D.B."/>
            <person name="Alvarez P."/>
            <person name="Brockman W."/>
            <person name="Butler J."/>
            <person name="Chin C."/>
            <person name="Gnerre S."/>
            <person name="Grabherr M."/>
            <person name="Kleber M."/>
            <person name="Mauceli E."/>
            <person name="MacCallum I."/>
        </authorList>
    </citation>
    <scope>NUCLEOTIDE SEQUENCE [LARGE SCALE GENOMIC DNA]</scope>
    <source>
        <strain evidence="8">Tucson 15287-2541.00</strain>
    </source>
</reference>
<proteinExistence type="predicted"/>
<dbReference type="InParanoid" id="B4JJV6"/>
<dbReference type="GO" id="GO:1904397">
    <property type="term" value="P:negative regulation of neuromuscular junction development"/>
    <property type="evidence" value="ECO:0007669"/>
    <property type="project" value="EnsemblMetazoa"/>
</dbReference>
<evidence type="ECO:0000256" key="2">
    <source>
        <dbReference type="ARBA" id="ARBA00022679"/>
    </source>
</evidence>
<keyword evidence="2" id="KW-0808">Transferase</keyword>
<evidence type="ECO:0000256" key="4">
    <source>
        <dbReference type="ARBA" id="ARBA00022777"/>
    </source>
</evidence>
<dbReference type="FunCoup" id="B4JJV6">
    <property type="interactions" value="141"/>
</dbReference>
<gene>
    <name evidence="7" type="primary">Dgri\GH12172</name>
    <name evidence="7" type="ORF">Dgri_GH12172</name>
</gene>
<keyword evidence="4" id="KW-0418">Kinase</keyword>
<evidence type="ECO:0000313" key="8">
    <source>
        <dbReference type="Proteomes" id="UP000001070"/>
    </source>
</evidence>
<dbReference type="GO" id="GO:0005524">
    <property type="term" value="F:ATP binding"/>
    <property type="evidence" value="ECO:0007669"/>
    <property type="project" value="UniProtKB-KW"/>
</dbReference>
<dbReference type="Pfam" id="PF00069">
    <property type="entry name" value="Pkinase"/>
    <property type="match status" value="1"/>
</dbReference>
<dbReference type="EMBL" id="CH916370">
    <property type="protein sequence ID" value="EDV99858.1"/>
    <property type="molecule type" value="Genomic_DNA"/>
</dbReference>
<keyword evidence="5" id="KW-0067">ATP-binding</keyword>
<dbReference type="STRING" id="7222.B4JJV6"/>
<dbReference type="Gene3D" id="1.10.510.10">
    <property type="entry name" value="Transferase(Phosphotransferase) domain 1"/>
    <property type="match status" value="1"/>
</dbReference>
<accession>B4JJV6</accession>
<organism evidence="8">
    <name type="scientific">Drosophila grimshawi</name>
    <name type="common">Hawaiian fruit fly</name>
    <name type="synonym">Idiomyia grimshawi</name>
    <dbReference type="NCBI Taxonomy" id="7222"/>
    <lineage>
        <taxon>Eukaryota</taxon>
        <taxon>Metazoa</taxon>
        <taxon>Ecdysozoa</taxon>
        <taxon>Arthropoda</taxon>
        <taxon>Hexapoda</taxon>
        <taxon>Insecta</taxon>
        <taxon>Pterygota</taxon>
        <taxon>Neoptera</taxon>
        <taxon>Endopterygota</taxon>
        <taxon>Diptera</taxon>
        <taxon>Brachycera</taxon>
        <taxon>Muscomorpha</taxon>
        <taxon>Ephydroidea</taxon>
        <taxon>Drosophilidae</taxon>
        <taxon>Drosophila</taxon>
        <taxon>Hawaiian Drosophila</taxon>
    </lineage>
</organism>
<dbReference type="PROSITE" id="PS50011">
    <property type="entry name" value="PROTEIN_KINASE_DOM"/>
    <property type="match status" value="1"/>
</dbReference>
<dbReference type="CDD" id="cd05123">
    <property type="entry name" value="STKc_AGC"/>
    <property type="match status" value="1"/>
</dbReference>
<dbReference type="InterPro" id="IPR045270">
    <property type="entry name" value="STKc_AGC"/>
</dbReference>
<name>B4JJV6_DROGR</name>
<dbReference type="eggNOG" id="KOG0598">
    <property type="taxonomic scope" value="Eukaryota"/>
</dbReference>
<dbReference type="SMART" id="SM00220">
    <property type="entry name" value="S_TKc"/>
    <property type="match status" value="1"/>
</dbReference>